<dbReference type="EC" id="3.5.4.33" evidence="8"/>
<evidence type="ECO:0000256" key="5">
    <source>
        <dbReference type="ARBA" id="ARBA00022801"/>
    </source>
</evidence>
<dbReference type="CDD" id="cd01285">
    <property type="entry name" value="nucleoside_deaminase"/>
    <property type="match status" value="1"/>
</dbReference>
<dbReference type="InterPro" id="IPR002125">
    <property type="entry name" value="CMP_dCMP_dom"/>
</dbReference>
<evidence type="ECO:0000256" key="7">
    <source>
        <dbReference type="ARBA" id="ARBA00048045"/>
    </source>
</evidence>
<dbReference type="PROSITE" id="PS00903">
    <property type="entry name" value="CYT_DCMP_DEAMINASES_1"/>
    <property type="match status" value="1"/>
</dbReference>
<dbReference type="HAMAP" id="MF_00972">
    <property type="entry name" value="tRNA_aden_deaminase"/>
    <property type="match status" value="1"/>
</dbReference>
<name>A0A1H7Y4M2_9BACT</name>
<dbReference type="RefSeq" id="WP_093883623.1">
    <property type="nucleotide sequence ID" value="NZ_FOBS01000014.1"/>
</dbReference>
<feature type="domain" description="CMP/dCMP-type deaminase" evidence="9">
    <location>
        <begin position="24"/>
        <end position="151"/>
    </location>
</feature>
<evidence type="ECO:0000313" key="10">
    <source>
        <dbReference type="EMBL" id="SEM40923.1"/>
    </source>
</evidence>
<organism evidence="10 11">
    <name type="scientific">Syntrophus gentianae</name>
    <dbReference type="NCBI Taxonomy" id="43775"/>
    <lineage>
        <taxon>Bacteria</taxon>
        <taxon>Pseudomonadati</taxon>
        <taxon>Thermodesulfobacteriota</taxon>
        <taxon>Syntrophia</taxon>
        <taxon>Syntrophales</taxon>
        <taxon>Syntrophaceae</taxon>
        <taxon>Syntrophus</taxon>
    </lineage>
</organism>
<keyword evidence="6 8" id="KW-0862">Zinc</keyword>
<comment type="catalytic activity">
    <reaction evidence="7 8">
        <text>adenosine(34) in tRNA + H2O + H(+) = inosine(34) in tRNA + NH4(+)</text>
        <dbReference type="Rhea" id="RHEA:43168"/>
        <dbReference type="Rhea" id="RHEA-COMP:10373"/>
        <dbReference type="Rhea" id="RHEA-COMP:10374"/>
        <dbReference type="ChEBI" id="CHEBI:15377"/>
        <dbReference type="ChEBI" id="CHEBI:15378"/>
        <dbReference type="ChEBI" id="CHEBI:28938"/>
        <dbReference type="ChEBI" id="CHEBI:74411"/>
        <dbReference type="ChEBI" id="CHEBI:82852"/>
        <dbReference type="EC" id="3.5.4.33"/>
    </reaction>
</comment>
<dbReference type="GO" id="GO:0002100">
    <property type="term" value="P:tRNA wobble adenosine to inosine editing"/>
    <property type="evidence" value="ECO:0007669"/>
    <property type="project" value="UniProtKB-UniRule"/>
</dbReference>
<evidence type="ECO:0000256" key="4">
    <source>
        <dbReference type="ARBA" id="ARBA00022723"/>
    </source>
</evidence>
<dbReference type="InterPro" id="IPR058535">
    <property type="entry name" value="MafB19-deam"/>
</dbReference>
<dbReference type="OrthoDB" id="9802676at2"/>
<dbReference type="PANTHER" id="PTHR11079">
    <property type="entry name" value="CYTOSINE DEAMINASE FAMILY MEMBER"/>
    <property type="match status" value="1"/>
</dbReference>
<dbReference type="PANTHER" id="PTHR11079:SF202">
    <property type="entry name" value="TRNA-SPECIFIC ADENOSINE DEAMINASE"/>
    <property type="match status" value="1"/>
</dbReference>
<evidence type="ECO:0000313" key="11">
    <source>
        <dbReference type="Proteomes" id="UP000198744"/>
    </source>
</evidence>
<keyword evidence="5 8" id="KW-0378">Hydrolase</keyword>
<dbReference type="EMBL" id="FOBS01000014">
    <property type="protein sequence ID" value="SEM40923.1"/>
    <property type="molecule type" value="Genomic_DNA"/>
</dbReference>
<feature type="binding site" evidence="8">
    <location>
        <position position="105"/>
    </location>
    <ligand>
        <name>Zn(2+)</name>
        <dbReference type="ChEBI" id="CHEBI:29105"/>
        <note>catalytic</note>
    </ligand>
</feature>
<dbReference type="SUPFAM" id="SSF53927">
    <property type="entry name" value="Cytidine deaminase-like"/>
    <property type="match status" value="1"/>
</dbReference>
<evidence type="ECO:0000256" key="8">
    <source>
        <dbReference type="HAMAP-Rule" id="MF_00972"/>
    </source>
</evidence>
<protein>
    <recommendedName>
        <fullName evidence="8">tRNA-specific adenosine deaminase</fullName>
        <ecNumber evidence="8">3.5.4.33</ecNumber>
    </recommendedName>
</protein>
<sequence length="179" mass="20039">MEKESSALVPEHDLESRAAESRKYRDERMMRLALVEARLAAREGEVPVGAVIVWRNLVIARSHNKPIARHDPTAHAEILAIRHASEIIENYRLTGMTLYVTLEPCIMCAGAILQARLARVVYGAGDPKGGAIDSLYRMFQDTRLNHSVEVTRGVLSMPCGEILSGFFREKRITSRTLNI</sequence>
<comment type="subunit">
    <text evidence="2 8">Homodimer.</text>
</comment>
<keyword evidence="4 8" id="KW-0479">Metal-binding</keyword>
<evidence type="ECO:0000256" key="6">
    <source>
        <dbReference type="ARBA" id="ARBA00022833"/>
    </source>
</evidence>
<comment type="similarity">
    <text evidence="1">Belongs to the cytidine and deoxycytidylate deaminase family. ADAT2 subfamily.</text>
</comment>
<feature type="binding site" evidence="8">
    <location>
        <position position="108"/>
    </location>
    <ligand>
        <name>Zn(2+)</name>
        <dbReference type="ChEBI" id="CHEBI:29105"/>
        <note>catalytic</note>
    </ligand>
</feature>
<comment type="cofactor">
    <cofactor evidence="8">
        <name>Zn(2+)</name>
        <dbReference type="ChEBI" id="CHEBI:29105"/>
    </cofactor>
    <text evidence="8">Binds 1 zinc ion per subunit.</text>
</comment>
<keyword evidence="3 8" id="KW-0819">tRNA processing</keyword>
<comment type="function">
    <text evidence="8">Catalyzes the deamination of adenosine to inosine at the wobble position 34 of tRNA(Arg2).</text>
</comment>
<dbReference type="STRING" id="43775.SAMN04489760_11421"/>
<accession>A0A1H7Y4M2</accession>
<dbReference type="NCBIfam" id="NF008113">
    <property type="entry name" value="PRK10860.1"/>
    <property type="match status" value="1"/>
</dbReference>
<dbReference type="FunFam" id="3.40.140.10:FF:000005">
    <property type="entry name" value="tRNA-specific adenosine deaminase"/>
    <property type="match status" value="1"/>
</dbReference>
<dbReference type="AlphaFoldDB" id="A0A1H7Y4M2"/>
<dbReference type="InterPro" id="IPR016192">
    <property type="entry name" value="APOBEC/CMP_deaminase_Zn-bd"/>
</dbReference>
<dbReference type="InterPro" id="IPR028883">
    <property type="entry name" value="tRNA_aden_deaminase"/>
</dbReference>
<feature type="active site" description="Proton donor" evidence="8">
    <location>
        <position position="77"/>
    </location>
</feature>
<dbReference type="PROSITE" id="PS51747">
    <property type="entry name" value="CYT_DCMP_DEAMINASES_2"/>
    <property type="match status" value="1"/>
</dbReference>
<reference evidence="10 11" key="1">
    <citation type="submission" date="2016-10" db="EMBL/GenBank/DDBJ databases">
        <authorList>
            <person name="de Groot N.N."/>
        </authorList>
    </citation>
    <scope>NUCLEOTIDE SEQUENCE [LARGE SCALE GENOMIC DNA]</scope>
    <source>
        <strain evidence="10 11">DSM 8423</strain>
    </source>
</reference>
<dbReference type="GO" id="GO:0008270">
    <property type="term" value="F:zinc ion binding"/>
    <property type="evidence" value="ECO:0007669"/>
    <property type="project" value="UniProtKB-UniRule"/>
</dbReference>
<feature type="binding site" evidence="8">
    <location>
        <position position="75"/>
    </location>
    <ligand>
        <name>Zn(2+)</name>
        <dbReference type="ChEBI" id="CHEBI:29105"/>
        <note>catalytic</note>
    </ligand>
</feature>
<evidence type="ECO:0000256" key="2">
    <source>
        <dbReference type="ARBA" id="ARBA00011738"/>
    </source>
</evidence>
<evidence type="ECO:0000256" key="3">
    <source>
        <dbReference type="ARBA" id="ARBA00022694"/>
    </source>
</evidence>
<gene>
    <name evidence="8" type="primary">tadA</name>
    <name evidence="10" type="ORF">SAMN04489760_11421</name>
</gene>
<evidence type="ECO:0000259" key="9">
    <source>
        <dbReference type="PROSITE" id="PS51747"/>
    </source>
</evidence>
<keyword evidence="11" id="KW-1185">Reference proteome</keyword>
<dbReference type="Pfam" id="PF14437">
    <property type="entry name" value="MafB19-deam"/>
    <property type="match status" value="1"/>
</dbReference>
<dbReference type="Proteomes" id="UP000198744">
    <property type="component" value="Unassembled WGS sequence"/>
</dbReference>
<dbReference type="InterPro" id="IPR016193">
    <property type="entry name" value="Cytidine_deaminase-like"/>
</dbReference>
<dbReference type="GO" id="GO:0052717">
    <property type="term" value="F:tRNA-specific adenosine-34 deaminase activity"/>
    <property type="evidence" value="ECO:0007669"/>
    <property type="project" value="UniProtKB-UniRule"/>
</dbReference>
<dbReference type="Gene3D" id="3.40.140.10">
    <property type="entry name" value="Cytidine Deaminase, domain 2"/>
    <property type="match status" value="1"/>
</dbReference>
<evidence type="ECO:0000256" key="1">
    <source>
        <dbReference type="ARBA" id="ARBA00010669"/>
    </source>
</evidence>
<proteinExistence type="inferred from homology"/>